<accession>A0A4R2IW64</accession>
<dbReference type="Proteomes" id="UP000295680">
    <property type="component" value="Unassembled WGS sequence"/>
</dbReference>
<evidence type="ECO:0000313" key="2">
    <source>
        <dbReference type="Proteomes" id="UP000295680"/>
    </source>
</evidence>
<keyword evidence="2" id="KW-1185">Reference proteome</keyword>
<comment type="caution">
    <text evidence="1">The sequence shown here is derived from an EMBL/GenBank/DDBJ whole genome shotgun (WGS) entry which is preliminary data.</text>
</comment>
<name>A0A4R2IW64_9PSEU</name>
<dbReference type="EMBL" id="SLWS01000014">
    <property type="protein sequence ID" value="TCO49654.1"/>
    <property type="molecule type" value="Genomic_DNA"/>
</dbReference>
<dbReference type="AlphaFoldDB" id="A0A4R2IW64"/>
<dbReference type="RefSeq" id="WP_132124914.1">
    <property type="nucleotide sequence ID" value="NZ_SLWS01000014.1"/>
</dbReference>
<gene>
    <name evidence="1" type="ORF">EV192_11419</name>
</gene>
<proteinExistence type="predicted"/>
<organism evidence="1 2">
    <name type="scientific">Actinocrispum wychmicini</name>
    <dbReference type="NCBI Taxonomy" id="1213861"/>
    <lineage>
        <taxon>Bacteria</taxon>
        <taxon>Bacillati</taxon>
        <taxon>Actinomycetota</taxon>
        <taxon>Actinomycetes</taxon>
        <taxon>Pseudonocardiales</taxon>
        <taxon>Pseudonocardiaceae</taxon>
        <taxon>Actinocrispum</taxon>
    </lineage>
</organism>
<protein>
    <submittedName>
        <fullName evidence="1">Uncharacterized protein</fullName>
    </submittedName>
</protein>
<sequence>MSATQTSHARMTVIRPGDLVFIDGFLGLIPAKVTGYATWGHIKVRITAERRGYRRGENTTVTPSHCIPRAHVRVRSGQQRIFGAWTFDGLPNEFQPRWAWD</sequence>
<evidence type="ECO:0000313" key="1">
    <source>
        <dbReference type="EMBL" id="TCO49654.1"/>
    </source>
</evidence>
<dbReference type="OrthoDB" id="3629016at2"/>
<reference evidence="1 2" key="1">
    <citation type="submission" date="2019-03" db="EMBL/GenBank/DDBJ databases">
        <title>Genomic Encyclopedia of Type Strains, Phase IV (KMG-IV): sequencing the most valuable type-strain genomes for metagenomic binning, comparative biology and taxonomic classification.</title>
        <authorList>
            <person name="Goeker M."/>
        </authorList>
    </citation>
    <scope>NUCLEOTIDE SEQUENCE [LARGE SCALE GENOMIC DNA]</scope>
    <source>
        <strain evidence="1 2">DSM 45934</strain>
    </source>
</reference>